<name>A0A1L3JMJ6_9FLAO</name>
<accession>A0A1L3JMJ6</accession>
<evidence type="ECO:0000313" key="3">
    <source>
        <dbReference type="Proteomes" id="UP000181898"/>
    </source>
</evidence>
<dbReference type="RefSeq" id="WP_072556826.1">
    <property type="nucleotide sequence ID" value="NZ_CP018155.1"/>
</dbReference>
<gene>
    <name evidence="2" type="ORF">LPB136_13430</name>
</gene>
<feature type="region of interest" description="Disordered" evidence="1">
    <location>
        <begin position="412"/>
        <end position="437"/>
    </location>
</feature>
<dbReference type="KEGG" id="ten:LPB136_13430"/>
<organism evidence="2 3">
    <name type="scientific">Tenacibaculum todarodis</name>
    <dbReference type="NCBI Taxonomy" id="1850252"/>
    <lineage>
        <taxon>Bacteria</taxon>
        <taxon>Pseudomonadati</taxon>
        <taxon>Bacteroidota</taxon>
        <taxon>Flavobacteriia</taxon>
        <taxon>Flavobacteriales</taxon>
        <taxon>Flavobacteriaceae</taxon>
        <taxon>Tenacibaculum</taxon>
    </lineage>
</organism>
<dbReference type="EMBL" id="CP018155">
    <property type="protein sequence ID" value="APG66312.1"/>
    <property type="molecule type" value="Genomic_DNA"/>
</dbReference>
<proteinExistence type="predicted"/>
<evidence type="ECO:0000256" key="1">
    <source>
        <dbReference type="SAM" id="MobiDB-lite"/>
    </source>
</evidence>
<reference evidence="2 3" key="1">
    <citation type="submission" date="2016-11" db="EMBL/GenBank/DDBJ databases">
        <title>Tenacibaculum sp. LPB0136, isolated from marine environment.</title>
        <authorList>
            <person name="Kim E."/>
            <person name="Yi H."/>
        </authorList>
    </citation>
    <scope>NUCLEOTIDE SEQUENCE [LARGE SCALE GENOMIC DNA]</scope>
    <source>
        <strain evidence="2 3">LPB0136</strain>
    </source>
</reference>
<protein>
    <submittedName>
        <fullName evidence="2">Uncharacterized protein</fullName>
    </submittedName>
</protein>
<dbReference type="OrthoDB" id="717548at2"/>
<keyword evidence="3" id="KW-1185">Reference proteome</keyword>
<dbReference type="STRING" id="1850252.LPB136_13430"/>
<feature type="compositionally biased region" description="Acidic residues" evidence="1">
    <location>
        <begin position="413"/>
        <end position="422"/>
    </location>
</feature>
<sequence>MANLYTKSYNLTGSSDLDNNYSILKILVGLNGVQYTFGNSEKGIVLSGLGNEAEQANPNAIEFGLENKRLFFSKAILDPQGNFVILGYYQSEGHSIIPYLFVFNFESDLLHHKEIKINYIRNIQSLLLLNNEEIFISLGFIESPTNKKDTVCCIKLNLDFSITNSIKISRIWDDQYRGAILYQKSILLYGSAAAGPNKGLITLLSSEFKKTKTFTIKGLNIVPRIDNILVEKERGLILFGNYIKNKKAYLTILACNRTPKELKVSQTKVFDLGLGDVTVTKAVKYQNHYVCIAHGSKSKKQNILVFDSKFNIIKNQSFDLKNYTLYGLDKNNDYLQIHGGITEDKKDTKGLVIQTDASFQSCKVVDNDANESWIEDVAFETVNLKLNKLEVILNNVEFLVNTELKVTAISICEDSDPNDDPNDNPNGDPNDNPKEIPYKKVPFNFGDNYKLQSPYLSLQSAGSKGIDSSYGNHLRWFLTGNLGDNHLPKGNYATNNLCFNKKDDFVKVYRVPYNAERSLNNGINIFNEFPHTINDDDFIWVYKWREKTYYLEFENNTKYTAIRNSIGAINNLKKAQELLTAYGLNTFKFSCKDELSFAINILKDANSTLRLETFSVENRSYAEDDPIISTRKTYNSTTTLCRIIAENVSFIRFSVQLNSSISIVLESYSDILRTRKNQAEFIGNFALEKNQSKVFKRLEDLSKYKIDALWHKFDSNQVIKAQNYKDRWKDTDFGLGKGVDKFITLSETDPKAIFEHQQSEGSFSNEKDESKMEVSYLDFIQLASLDYHNARMLGLGFIDNFVNESEQFIYFAEYETIKNPEDYNEEYYTKHIYFSLPTGVEDERLPQKLKMLPITYGLKIDNATSEPLSITDEEGYAFKMNTRYVNLKAQLETDYSLSNSFFNPNIEFESSEFSNPIFLGFKNKQDDAPSWNKPDLLHEEAFLESSDSYKENALALFNKESDKPNYIHAIESEGFNHYNSYPVNIFYRTSVLSNEVSTNETKFNVENTLMPPSNINVHLIQEEGLPMLTTKDEQDWLKGINGDKTLVRLIFDYNHVQEKNYSWGNKIRIFHSKKFPDNIIGGVKNVYDDTDSKFCFIETKDFDYHSTGEILIPKINLDDYPNYVGSLFSYSSEQYEIVEILTVNTDGTYPTIKVKKNEQRVANLNSSNNNYQLTQGYKGPEISEHDAFLIVENFSNSISWKDKVTPNDNQLSFEIELINNDFSVKTETYLDENGQNPNDIKVRGLWDDCNISHHTMIEYMVDKDNNRVKDKANNDVIKEFAYYKIEFNNIVLDHHPQFISPDNNSNTSSVDWFKGTIRVHAINDSTGTKARKVLKIDEIQNVGTIPPQKLILIASDLSYSNQVNKINSYDSINYQDKRIQIANIAPEIKIGSNVSVNYYPSYKVYLRSDNAALFNETTILPEIGKGEQKTLIGLQTIDYDVLDNNSIPYSSPVGVPAIIFGNEIIKLEQPDPPTGPLFATPPNFYGKAQYSFKTKFKAKPWGVVFFRTDINRILSILYSNKTLKEDILPRILPITGDDHFQDRWKGLLALECNKLEQLDCDSTSDFKEFPDLYGNPFAFPNPDGDIVINGDNENPGLTPWSDEWKKRMRYLISTCMLPLTEHPIITEFINDGAYIPLPKKQNLRDKNGKILHPSSDEFDMAPMAKIISDKEILFTDFTLDGNMNKNTAYVYTVREMNKALKFGKASDFLGPVQLINTTPPNPLVIKNLTVKLPTYENDFKSSVLFEINKIVESQNINKIQIYRLNNSAVALNPRDIEPVKEIELSSIDTLKPFYIEDDFSDLDQIPYGEPIYYNLITVRKIEYKDHNGNNKIEFVKSKSSKTIVTNIIDTNPPSKPYLDPAKQTFTSLNNIELSWDKCCYKGKYFVYILNEFNNWELIQTIESNDSIITYNYINSLEELDEDDNIIYYKFKIEVENTIGLINESDIFSIL</sequence>
<dbReference type="Proteomes" id="UP000181898">
    <property type="component" value="Chromosome"/>
</dbReference>
<evidence type="ECO:0000313" key="2">
    <source>
        <dbReference type="EMBL" id="APG66312.1"/>
    </source>
</evidence>